<dbReference type="EMBL" id="CAKXAJ010025836">
    <property type="protein sequence ID" value="CAH2244593.1"/>
    <property type="molecule type" value="Genomic_DNA"/>
</dbReference>
<proteinExistence type="predicted"/>
<organism evidence="1 2">
    <name type="scientific">Pararge aegeria aegeria</name>
    <dbReference type="NCBI Taxonomy" id="348720"/>
    <lineage>
        <taxon>Eukaryota</taxon>
        <taxon>Metazoa</taxon>
        <taxon>Ecdysozoa</taxon>
        <taxon>Arthropoda</taxon>
        <taxon>Hexapoda</taxon>
        <taxon>Insecta</taxon>
        <taxon>Pterygota</taxon>
        <taxon>Neoptera</taxon>
        <taxon>Endopterygota</taxon>
        <taxon>Lepidoptera</taxon>
        <taxon>Glossata</taxon>
        <taxon>Ditrysia</taxon>
        <taxon>Papilionoidea</taxon>
        <taxon>Nymphalidae</taxon>
        <taxon>Satyrinae</taxon>
        <taxon>Satyrini</taxon>
        <taxon>Parargina</taxon>
        <taxon>Pararge</taxon>
    </lineage>
</organism>
<protein>
    <submittedName>
        <fullName evidence="1">Jg11708 protein</fullName>
    </submittedName>
</protein>
<accession>A0A8S4S2Z5</accession>
<evidence type="ECO:0000313" key="1">
    <source>
        <dbReference type="EMBL" id="CAH2244593.1"/>
    </source>
</evidence>
<dbReference type="Proteomes" id="UP000838756">
    <property type="component" value="Unassembled WGS sequence"/>
</dbReference>
<name>A0A8S4S2Z5_9NEOP</name>
<dbReference type="AlphaFoldDB" id="A0A8S4S2Z5"/>
<sequence>MRMQVHVKLCYVQMLGTYRVTFLFKLNRGLRARLWLCLRWSGWQLGFLEWQRDRRRGSAGSRRASIDGVEGALAGGGRLLLAVVDGLVVSQAIEAGVYPPANVTHGLPGRSHVNVLDMPFEPSQGRQALVTGLASVLFLGGAGATWSQHKQLAPSKLPNALLMHSLS</sequence>
<comment type="caution">
    <text evidence="1">The sequence shown here is derived from an EMBL/GenBank/DDBJ whole genome shotgun (WGS) entry which is preliminary data.</text>
</comment>
<gene>
    <name evidence="1" type="primary">jg11708</name>
    <name evidence="1" type="ORF">PAEG_LOCUS20520</name>
</gene>
<reference evidence="1" key="1">
    <citation type="submission" date="2022-03" db="EMBL/GenBank/DDBJ databases">
        <authorList>
            <person name="Lindestad O."/>
        </authorList>
    </citation>
    <scope>NUCLEOTIDE SEQUENCE</scope>
</reference>
<evidence type="ECO:0000313" key="2">
    <source>
        <dbReference type="Proteomes" id="UP000838756"/>
    </source>
</evidence>
<keyword evidence="2" id="KW-1185">Reference proteome</keyword>
<dbReference type="OrthoDB" id="7452981at2759"/>